<accession>A0A1X6ZH54</accession>
<dbReference type="GO" id="GO:0008146">
    <property type="term" value="F:sulfotransferase activity"/>
    <property type="evidence" value="ECO:0007669"/>
    <property type="project" value="InterPro"/>
</dbReference>
<name>A0A1X6ZH54_9RHOB</name>
<evidence type="ECO:0000313" key="1">
    <source>
        <dbReference type="EMBL" id="SLN51564.1"/>
    </source>
</evidence>
<dbReference type="InterPro" id="IPR005331">
    <property type="entry name" value="Sulfotransferase"/>
</dbReference>
<dbReference type="Pfam" id="PF03567">
    <property type="entry name" value="Sulfotransfer_2"/>
    <property type="match status" value="1"/>
</dbReference>
<dbReference type="Gene3D" id="3.40.50.300">
    <property type="entry name" value="P-loop containing nucleotide triphosphate hydrolases"/>
    <property type="match status" value="1"/>
</dbReference>
<proteinExistence type="predicted"/>
<keyword evidence="1" id="KW-0808">Transferase</keyword>
<reference evidence="1 2" key="1">
    <citation type="submission" date="2017-03" db="EMBL/GenBank/DDBJ databases">
        <authorList>
            <person name="Afonso C.L."/>
            <person name="Miller P.J."/>
            <person name="Scott M.A."/>
            <person name="Spackman E."/>
            <person name="Goraichik I."/>
            <person name="Dimitrov K.M."/>
            <person name="Suarez D.L."/>
            <person name="Swayne D.E."/>
        </authorList>
    </citation>
    <scope>NUCLEOTIDE SEQUENCE [LARGE SCALE GENOMIC DNA]</scope>
    <source>
        <strain evidence="1 2">CECT 8110</strain>
    </source>
</reference>
<protein>
    <submittedName>
        <fullName evidence="1">Sulfotransferase family protein</fullName>
    </submittedName>
</protein>
<keyword evidence="2" id="KW-1185">Reference proteome</keyword>
<gene>
    <name evidence="1" type="ORF">ROH8110_02831</name>
</gene>
<evidence type="ECO:0000313" key="2">
    <source>
        <dbReference type="Proteomes" id="UP000193207"/>
    </source>
</evidence>
<sequence>MKRVLRGKLSLFCPCARCSSVWCMIISSGRSYIFVHIPKTGGTSMALALEGRAMKDDILIGDTPKAQKRRKRLAGAASAGRLWKHSTLADIDGLVPPAQIASAFTFTLVRNPWDRMVSYYHWLREQGFDHPAVALAKSRDFSGFLNDPQTASAFRASPYGSYMRAADGQEYCRAYIRLEHLEEDSAPLWAHLGFRLELEVANRSSRPRDFRASYSDRDAETLAAICREDIARFGYGFGAPR</sequence>
<dbReference type="EMBL" id="FWFU01000003">
    <property type="protein sequence ID" value="SLN51564.1"/>
    <property type="molecule type" value="Genomic_DNA"/>
</dbReference>
<dbReference type="SUPFAM" id="SSF52540">
    <property type="entry name" value="P-loop containing nucleoside triphosphate hydrolases"/>
    <property type="match status" value="1"/>
</dbReference>
<dbReference type="AlphaFoldDB" id="A0A1X6ZH54"/>
<dbReference type="InterPro" id="IPR027417">
    <property type="entry name" value="P-loop_NTPase"/>
</dbReference>
<dbReference type="GO" id="GO:0016020">
    <property type="term" value="C:membrane"/>
    <property type="evidence" value="ECO:0007669"/>
    <property type="project" value="InterPro"/>
</dbReference>
<organism evidence="1 2">
    <name type="scientific">Roseovarius halotolerans</name>
    <dbReference type="NCBI Taxonomy" id="505353"/>
    <lineage>
        <taxon>Bacteria</taxon>
        <taxon>Pseudomonadati</taxon>
        <taxon>Pseudomonadota</taxon>
        <taxon>Alphaproteobacteria</taxon>
        <taxon>Rhodobacterales</taxon>
        <taxon>Roseobacteraceae</taxon>
        <taxon>Roseovarius</taxon>
    </lineage>
</organism>
<dbReference type="Proteomes" id="UP000193207">
    <property type="component" value="Unassembled WGS sequence"/>
</dbReference>